<sequence>MSENTVSYRLGNAVITRIVETQFPLAFNTLYPAALEDMDEAVARRKLPVDFTAAQEITLSVHSWLIDMDGLKILIDTGIGNHKPRPFSALFHQLENPFLQRLAAAGAAPEDIDYVLLTHLHTDHVGWNTRWVDGAWQPTFPKAKYVLPRTELEYFFTPAGEKRRMLFDDSILPVICTNQAVVMAADGGEILPGIAFHPAPGHSAGHMIISLRSGGHEAIFSGDAMHSPLQVARPEWGSTYCLDLRTALASRLALLEQAAQNNALILPAHFPGASAGYVMREGDGYAWRYAQTPAKLK</sequence>
<dbReference type="Pfam" id="PF00753">
    <property type="entry name" value="Lactamase_B"/>
    <property type="match status" value="1"/>
</dbReference>
<accession>A0A4R1NIW1</accession>
<name>A0A4R1NIW1_9GAMM</name>
<keyword evidence="7" id="KW-1185">Reference proteome</keyword>
<dbReference type="RefSeq" id="WP_132924767.1">
    <property type="nucleotide sequence ID" value="NZ_SJOI01000001.1"/>
</dbReference>
<dbReference type="EMBL" id="SJOI01000001">
    <property type="protein sequence ID" value="TCL05851.1"/>
    <property type="molecule type" value="Genomic_DNA"/>
</dbReference>
<comment type="similarity">
    <text evidence="1">Belongs to the metallo-beta-lactamase superfamily.</text>
</comment>
<dbReference type="CDD" id="cd16277">
    <property type="entry name" value="metallo-hydrolase-like_MBL-fold"/>
    <property type="match status" value="1"/>
</dbReference>
<evidence type="ECO:0000256" key="2">
    <source>
        <dbReference type="ARBA" id="ARBA00022723"/>
    </source>
</evidence>
<dbReference type="PANTHER" id="PTHR42978:SF6">
    <property type="entry name" value="QUORUM-QUENCHING LACTONASE YTNP-RELATED"/>
    <property type="match status" value="1"/>
</dbReference>
<dbReference type="InterPro" id="IPR051013">
    <property type="entry name" value="MBL_superfamily_lactonases"/>
</dbReference>
<gene>
    <name evidence="6" type="ORF">EZJ58_4073</name>
</gene>
<dbReference type="GO" id="GO:0046872">
    <property type="term" value="F:metal ion binding"/>
    <property type="evidence" value="ECO:0007669"/>
    <property type="project" value="UniProtKB-KW"/>
</dbReference>
<dbReference type="GO" id="GO:0016787">
    <property type="term" value="F:hydrolase activity"/>
    <property type="evidence" value="ECO:0007669"/>
    <property type="project" value="UniProtKB-KW"/>
</dbReference>
<evidence type="ECO:0000259" key="5">
    <source>
        <dbReference type="SMART" id="SM00849"/>
    </source>
</evidence>
<evidence type="ECO:0000256" key="1">
    <source>
        <dbReference type="ARBA" id="ARBA00007749"/>
    </source>
</evidence>
<evidence type="ECO:0000313" key="6">
    <source>
        <dbReference type="EMBL" id="TCL05851.1"/>
    </source>
</evidence>
<comment type="caution">
    <text evidence="6">The sequence shown here is derived from an EMBL/GenBank/DDBJ whole genome shotgun (WGS) entry which is preliminary data.</text>
</comment>
<proteinExistence type="inferred from homology"/>
<keyword evidence="3 6" id="KW-0378">Hydrolase</keyword>
<dbReference type="InterPro" id="IPR001279">
    <property type="entry name" value="Metallo-B-lactamas"/>
</dbReference>
<dbReference type="Proteomes" id="UP000294555">
    <property type="component" value="Unassembled WGS sequence"/>
</dbReference>
<keyword evidence="2" id="KW-0479">Metal-binding</keyword>
<dbReference type="SMART" id="SM00849">
    <property type="entry name" value="Lactamase_B"/>
    <property type="match status" value="1"/>
</dbReference>
<organism evidence="6 7">
    <name type="scientific">Sodalis ligni</name>
    <dbReference type="NCBI Taxonomy" id="2697027"/>
    <lineage>
        <taxon>Bacteria</taxon>
        <taxon>Pseudomonadati</taxon>
        <taxon>Pseudomonadota</taxon>
        <taxon>Gammaproteobacteria</taxon>
        <taxon>Enterobacterales</taxon>
        <taxon>Bruguierivoracaceae</taxon>
        <taxon>Sodalis</taxon>
    </lineage>
</organism>
<dbReference type="Gene3D" id="3.60.15.10">
    <property type="entry name" value="Ribonuclease Z/Hydroxyacylglutathione hydrolase-like"/>
    <property type="match status" value="1"/>
</dbReference>
<dbReference type="AlphaFoldDB" id="A0A4R1NIW1"/>
<evidence type="ECO:0000256" key="3">
    <source>
        <dbReference type="ARBA" id="ARBA00022801"/>
    </source>
</evidence>
<dbReference type="SUPFAM" id="SSF56281">
    <property type="entry name" value="Metallo-hydrolase/oxidoreductase"/>
    <property type="match status" value="1"/>
</dbReference>
<dbReference type="PANTHER" id="PTHR42978">
    <property type="entry name" value="QUORUM-QUENCHING LACTONASE YTNP-RELATED-RELATED"/>
    <property type="match status" value="1"/>
</dbReference>
<protein>
    <submittedName>
        <fullName evidence="6">Glyoxylase-like metal-dependent hydrolase (Beta-lactamase superfamily II)</fullName>
    </submittedName>
</protein>
<feature type="domain" description="Metallo-beta-lactamase" evidence="5">
    <location>
        <begin position="60"/>
        <end position="269"/>
    </location>
</feature>
<keyword evidence="4" id="KW-0862">Zinc</keyword>
<reference evidence="6 7" key="1">
    <citation type="submission" date="2019-02" db="EMBL/GenBank/DDBJ databases">
        <title>Investigation of anaerobic lignin degradation for improved lignocellulosic biofuels.</title>
        <authorList>
            <person name="Deangelis K."/>
        </authorList>
    </citation>
    <scope>NUCLEOTIDE SEQUENCE [LARGE SCALE GENOMIC DNA]</scope>
    <source>
        <strain evidence="6 7">159R</strain>
    </source>
</reference>
<dbReference type="OrthoDB" id="5443440at2"/>
<evidence type="ECO:0000313" key="7">
    <source>
        <dbReference type="Proteomes" id="UP000294555"/>
    </source>
</evidence>
<evidence type="ECO:0000256" key="4">
    <source>
        <dbReference type="ARBA" id="ARBA00022833"/>
    </source>
</evidence>
<dbReference type="InterPro" id="IPR036866">
    <property type="entry name" value="RibonucZ/Hydroxyglut_hydro"/>
</dbReference>